<organism evidence="4 5">
    <name type="scientific">Ceriporiopsis subvermispora (strain B)</name>
    <name type="common">White-rot fungus</name>
    <name type="synonym">Gelatoporia subvermispora</name>
    <dbReference type="NCBI Taxonomy" id="914234"/>
    <lineage>
        <taxon>Eukaryota</taxon>
        <taxon>Fungi</taxon>
        <taxon>Dikarya</taxon>
        <taxon>Basidiomycota</taxon>
        <taxon>Agaricomycotina</taxon>
        <taxon>Agaricomycetes</taxon>
        <taxon>Polyporales</taxon>
        <taxon>Gelatoporiaceae</taxon>
        <taxon>Gelatoporia</taxon>
    </lineage>
</organism>
<name>M2PJL1_CERS8</name>
<evidence type="ECO:0000313" key="5">
    <source>
        <dbReference type="Proteomes" id="UP000016930"/>
    </source>
</evidence>
<reference evidence="4 5" key="1">
    <citation type="journal article" date="2012" name="Proc. Natl. Acad. Sci. U.S.A.">
        <title>Comparative genomics of Ceriporiopsis subvermispora and Phanerochaete chrysosporium provide insight into selective ligninolysis.</title>
        <authorList>
            <person name="Fernandez-Fueyo E."/>
            <person name="Ruiz-Duenas F.J."/>
            <person name="Ferreira P."/>
            <person name="Floudas D."/>
            <person name="Hibbett D.S."/>
            <person name="Canessa P."/>
            <person name="Larrondo L.F."/>
            <person name="James T.Y."/>
            <person name="Seelenfreund D."/>
            <person name="Lobos S."/>
            <person name="Polanco R."/>
            <person name="Tello M."/>
            <person name="Honda Y."/>
            <person name="Watanabe T."/>
            <person name="Watanabe T."/>
            <person name="Ryu J.S."/>
            <person name="Kubicek C.P."/>
            <person name="Schmoll M."/>
            <person name="Gaskell J."/>
            <person name="Hammel K.E."/>
            <person name="St John F.J."/>
            <person name="Vanden Wymelenberg A."/>
            <person name="Sabat G."/>
            <person name="Splinter BonDurant S."/>
            <person name="Syed K."/>
            <person name="Yadav J.S."/>
            <person name="Doddapaneni H."/>
            <person name="Subramanian V."/>
            <person name="Lavin J.L."/>
            <person name="Oguiza J.A."/>
            <person name="Perez G."/>
            <person name="Pisabarro A.G."/>
            <person name="Ramirez L."/>
            <person name="Santoyo F."/>
            <person name="Master E."/>
            <person name="Coutinho P.M."/>
            <person name="Henrissat B."/>
            <person name="Lombard V."/>
            <person name="Magnuson J.K."/>
            <person name="Kuees U."/>
            <person name="Hori C."/>
            <person name="Igarashi K."/>
            <person name="Samejima M."/>
            <person name="Held B.W."/>
            <person name="Barry K.W."/>
            <person name="LaButti K.M."/>
            <person name="Lapidus A."/>
            <person name="Lindquist E.A."/>
            <person name="Lucas S.M."/>
            <person name="Riley R."/>
            <person name="Salamov A.A."/>
            <person name="Hoffmeister D."/>
            <person name="Schwenk D."/>
            <person name="Hadar Y."/>
            <person name="Yarden O."/>
            <person name="de Vries R.P."/>
            <person name="Wiebenga A."/>
            <person name="Stenlid J."/>
            <person name="Eastwood D."/>
            <person name="Grigoriev I.V."/>
            <person name="Berka R.M."/>
            <person name="Blanchette R.A."/>
            <person name="Kersten P."/>
            <person name="Martinez A.T."/>
            <person name="Vicuna R."/>
            <person name="Cullen D."/>
        </authorList>
    </citation>
    <scope>NUCLEOTIDE SEQUENCE [LARGE SCALE GENOMIC DNA]</scope>
    <source>
        <strain evidence="4 5">B</strain>
    </source>
</reference>
<keyword evidence="2" id="KW-0812">Transmembrane</keyword>
<keyword evidence="5" id="KW-1185">Reference proteome</keyword>
<feature type="transmembrane region" description="Helical" evidence="2">
    <location>
        <begin position="145"/>
        <end position="168"/>
    </location>
</feature>
<dbReference type="OrthoDB" id="3214861at2759"/>
<feature type="transmembrane region" description="Helical" evidence="2">
    <location>
        <begin position="113"/>
        <end position="139"/>
    </location>
</feature>
<gene>
    <name evidence="4" type="ORF">CERSUDRAFT_115380</name>
</gene>
<dbReference type="InterPro" id="IPR045339">
    <property type="entry name" value="DUF6534"/>
</dbReference>
<evidence type="ECO:0000259" key="3">
    <source>
        <dbReference type="Pfam" id="PF20152"/>
    </source>
</evidence>
<protein>
    <recommendedName>
        <fullName evidence="3">DUF6534 domain-containing protein</fullName>
    </recommendedName>
</protein>
<dbReference type="Pfam" id="PF20152">
    <property type="entry name" value="DUF6534"/>
    <property type="match status" value="1"/>
</dbReference>
<dbReference type="AlphaFoldDB" id="M2PJL1"/>
<feature type="transmembrane region" description="Helical" evidence="2">
    <location>
        <begin position="189"/>
        <end position="211"/>
    </location>
</feature>
<dbReference type="STRING" id="914234.M2PJL1"/>
<accession>M2PJL1</accession>
<feature type="domain" description="DUF6534" evidence="3">
    <location>
        <begin position="250"/>
        <end position="337"/>
    </location>
</feature>
<dbReference type="EMBL" id="KB445798">
    <property type="protein sequence ID" value="EMD36384.1"/>
    <property type="molecule type" value="Genomic_DNA"/>
</dbReference>
<evidence type="ECO:0000256" key="2">
    <source>
        <dbReference type="SAM" id="Phobius"/>
    </source>
</evidence>
<proteinExistence type="predicted"/>
<feature type="transmembrane region" description="Helical" evidence="2">
    <location>
        <begin position="76"/>
        <end position="101"/>
    </location>
</feature>
<sequence length="413" mass="46310">MLIAARETAKEMQLKIACHANRRRVRAGQLQYVPKRGNQARLSLTKAGAVSEPQCSSRPVLLVANMSSAINVRETYGAYMLGVILSACLYGITVVQTYTYYRRSPRDPMYLKYIIFSLWIFNTMHEVFLIQTAYFYLIISYGNPLAITVITWTYWAALVMSSIIEFIVKGLFCWRLLKLGKRWRLIVPIAFFSICRLAGVNGASGCLNAFLHPSSRHCSTALVGFEASKATYVTGNTLNDLFYWTIASGVVGDILLAVAQAVILWNWRTGFKKTNNVVWTLMMYTINTCALTSVVDLVQLITFAVFRNSETLIYVAVYHQLPALYLNAILATYNAREELREAVHGRGAHITIPLSELPSTQLSETYAARSNDVDVSRTMQISIQKSTHTMVDKMADKTSSVHDTEDGLEKGTL</sequence>
<dbReference type="HOGENOM" id="CLU_046025_2_1_1"/>
<feature type="region of interest" description="Disordered" evidence="1">
    <location>
        <begin position="393"/>
        <end position="413"/>
    </location>
</feature>
<dbReference type="Proteomes" id="UP000016930">
    <property type="component" value="Unassembled WGS sequence"/>
</dbReference>
<evidence type="ECO:0000256" key="1">
    <source>
        <dbReference type="SAM" id="MobiDB-lite"/>
    </source>
</evidence>
<feature type="transmembrane region" description="Helical" evidence="2">
    <location>
        <begin position="277"/>
        <end position="306"/>
    </location>
</feature>
<keyword evidence="2" id="KW-0472">Membrane</keyword>
<dbReference type="PANTHER" id="PTHR40465:SF1">
    <property type="entry name" value="DUF6534 DOMAIN-CONTAINING PROTEIN"/>
    <property type="match status" value="1"/>
</dbReference>
<dbReference type="PANTHER" id="PTHR40465">
    <property type="entry name" value="CHROMOSOME 1, WHOLE GENOME SHOTGUN SEQUENCE"/>
    <property type="match status" value="1"/>
</dbReference>
<evidence type="ECO:0000313" key="4">
    <source>
        <dbReference type="EMBL" id="EMD36384.1"/>
    </source>
</evidence>
<keyword evidence="2" id="KW-1133">Transmembrane helix</keyword>
<feature type="transmembrane region" description="Helical" evidence="2">
    <location>
        <begin position="241"/>
        <end position="265"/>
    </location>
</feature>